<reference evidence="1 2" key="1">
    <citation type="submission" date="2015-04" db="EMBL/GenBank/DDBJ databases">
        <title>Complete genome sequence of Schizopora paradoxa KUC8140, a cosmopolitan wood degrader in East Asia.</title>
        <authorList>
            <consortium name="DOE Joint Genome Institute"/>
            <person name="Min B."/>
            <person name="Park H."/>
            <person name="Jang Y."/>
            <person name="Kim J.-J."/>
            <person name="Kim K.H."/>
            <person name="Pangilinan J."/>
            <person name="Lipzen A."/>
            <person name="Riley R."/>
            <person name="Grigoriev I.V."/>
            <person name="Spatafora J.W."/>
            <person name="Choi I.-G."/>
        </authorList>
    </citation>
    <scope>NUCLEOTIDE SEQUENCE [LARGE SCALE GENOMIC DNA]</scope>
    <source>
        <strain evidence="1 2">KUC8140</strain>
    </source>
</reference>
<keyword evidence="2" id="KW-1185">Reference proteome</keyword>
<dbReference type="InParanoid" id="A0A0H2RYS9"/>
<proteinExistence type="predicted"/>
<dbReference type="Proteomes" id="UP000053477">
    <property type="component" value="Unassembled WGS sequence"/>
</dbReference>
<dbReference type="EMBL" id="KQ085912">
    <property type="protein sequence ID" value="KLO16777.1"/>
    <property type="molecule type" value="Genomic_DNA"/>
</dbReference>
<sequence length="86" mass="9021">MSSNADVSRAATSEQPAGIQMLATSAPAKASTQEQPQETRAMRIRGGGAAKDCFLAALDCFICFESCKVCCECAADIICCPCEMCC</sequence>
<evidence type="ECO:0000313" key="1">
    <source>
        <dbReference type="EMBL" id="KLO16777.1"/>
    </source>
</evidence>
<dbReference type="OrthoDB" id="3244537at2759"/>
<gene>
    <name evidence="1" type="ORF">SCHPADRAFT_937638</name>
</gene>
<protein>
    <submittedName>
        <fullName evidence="1">Uncharacterized protein</fullName>
    </submittedName>
</protein>
<accession>A0A0H2RYS9</accession>
<name>A0A0H2RYS9_9AGAM</name>
<dbReference type="AlphaFoldDB" id="A0A0H2RYS9"/>
<organism evidence="1 2">
    <name type="scientific">Schizopora paradoxa</name>
    <dbReference type="NCBI Taxonomy" id="27342"/>
    <lineage>
        <taxon>Eukaryota</taxon>
        <taxon>Fungi</taxon>
        <taxon>Dikarya</taxon>
        <taxon>Basidiomycota</taxon>
        <taxon>Agaricomycotina</taxon>
        <taxon>Agaricomycetes</taxon>
        <taxon>Hymenochaetales</taxon>
        <taxon>Schizoporaceae</taxon>
        <taxon>Schizopora</taxon>
    </lineage>
</organism>
<evidence type="ECO:0000313" key="2">
    <source>
        <dbReference type="Proteomes" id="UP000053477"/>
    </source>
</evidence>